<dbReference type="EMBL" id="ML120477">
    <property type="protein sequence ID" value="RPA92256.1"/>
    <property type="molecule type" value="Genomic_DNA"/>
</dbReference>
<reference evidence="1 2" key="1">
    <citation type="journal article" date="2018" name="Nat. Ecol. Evol.">
        <title>Pezizomycetes genomes reveal the molecular basis of ectomycorrhizal truffle lifestyle.</title>
        <authorList>
            <person name="Murat C."/>
            <person name="Payen T."/>
            <person name="Noel B."/>
            <person name="Kuo A."/>
            <person name="Morin E."/>
            <person name="Chen J."/>
            <person name="Kohler A."/>
            <person name="Krizsan K."/>
            <person name="Balestrini R."/>
            <person name="Da Silva C."/>
            <person name="Montanini B."/>
            <person name="Hainaut M."/>
            <person name="Levati E."/>
            <person name="Barry K.W."/>
            <person name="Belfiori B."/>
            <person name="Cichocki N."/>
            <person name="Clum A."/>
            <person name="Dockter R.B."/>
            <person name="Fauchery L."/>
            <person name="Guy J."/>
            <person name="Iotti M."/>
            <person name="Le Tacon F."/>
            <person name="Lindquist E.A."/>
            <person name="Lipzen A."/>
            <person name="Malagnac F."/>
            <person name="Mello A."/>
            <person name="Molinier V."/>
            <person name="Miyauchi S."/>
            <person name="Poulain J."/>
            <person name="Riccioni C."/>
            <person name="Rubini A."/>
            <person name="Sitrit Y."/>
            <person name="Splivallo R."/>
            <person name="Traeger S."/>
            <person name="Wang M."/>
            <person name="Zifcakova L."/>
            <person name="Wipf D."/>
            <person name="Zambonelli A."/>
            <person name="Paolocci F."/>
            <person name="Nowrousian M."/>
            <person name="Ottonello S."/>
            <person name="Baldrian P."/>
            <person name="Spatafora J.W."/>
            <person name="Henrissat B."/>
            <person name="Nagy L.G."/>
            <person name="Aury J.M."/>
            <person name="Wincker P."/>
            <person name="Grigoriev I.V."/>
            <person name="Bonfante P."/>
            <person name="Martin F.M."/>
        </authorList>
    </citation>
    <scope>NUCLEOTIDE SEQUENCE [LARGE SCALE GENOMIC DNA]</scope>
    <source>
        <strain evidence="1 2">120613-1</strain>
    </source>
</reference>
<proteinExistence type="predicted"/>
<dbReference type="Proteomes" id="UP000276215">
    <property type="component" value="Unassembled WGS sequence"/>
</dbReference>
<dbReference type="AlphaFoldDB" id="A0A3N4J266"/>
<protein>
    <submittedName>
        <fullName evidence="1">Uncharacterized protein</fullName>
    </submittedName>
</protein>
<gene>
    <name evidence="1" type="ORF">L873DRAFT_1817898</name>
</gene>
<sequence length="51" mass="5716">MYGYPSSMSYKILHKDEESFLPNDLDNNSTLIDDSTRIIINESDGSEGTDS</sequence>
<feature type="non-terminal residue" evidence="1">
    <location>
        <position position="51"/>
    </location>
</feature>
<keyword evidence="2" id="KW-1185">Reference proteome</keyword>
<name>A0A3N4J266_9PEZI</name>
<accession>A0A3N4J266</accession>
<evidence type="ECO:0000313" key="1">
    <source>
        <dbReference type="EMBL" id="RPA92256.1"/>
    </source>
</evidence>
<organism evidence="1 2">
    <name type="scientific">Choiromyces venosus 120613-1</name>
    <dbReference type="NCBI Taxonomy" id="1336337"/>
    <lineage>
        <taxon>Eukaryota</taxon>
        <taxon>Fungi</taxon>
        <taxon>Dikarya</taxon>
        <taxon>Ascomycota</taxon>
        <taxon>Pezizomycotina</taxon>
        <taxon>Pezizomycetes</taxon>
        <taxon>Pezizales</taxon>
        <taxon>Tuberaceae</taxon>
        <taxon>Choiromyces</taxon>
    </lineage>
</organism>
<evidence type="ECO:0000313" key="2">
    <source>
        <dbReference type="Proteomes" id="UP000276215"/>
    </source>
</evidence>